<reference evidence="1" key="1">
    <citation type="journal article" date="2017" name="Science">
        <title>Giant viruses with an expanded complement of translation system components.</title>
        <authorList>
            <person name="Schulz F."/>
            <person name="Yutin N."/>
            <person name="Ivanova N.N."/>
            <person name="Ortega D.R."/>
            <person name="Lee T.K."/>
            <person name="Vierheilig J."/>
            <person name="Daims H."/>
            <person name="Horn M."/>
            <person name="Wagner M."/>
            <person name="Jensen G.J."/>
            <person name="Kyrpides N.C."/>
            <person name="Koonin E.V."/>
            <person name="Woyke T."/>
        </authorList>
    </citation>
    <scope>NUCLEOTIDE SEQUENCE</scope>
    <source>
        <strain evidence="1">ILV1</strain>
    </source>
</reference>
<dbReference type="Pfam" id="PF01194">
    <property type="entry name" value="RNA_pol_N"/>
    <property type="match status" value="1"/>
</dbReference>
<organism evidence="1">
    <name type="scientific">Indivirus ILV1</name>
    <dbReference type="NCBI Taxonomy" id="1977633"/>
    <lineage>
        <taxon>Viruses</taxon>
        <taxon>Varidnaviria</taxon>
        <taxon>Bamfordvirae</taxon>
        <taxon>Nucleocytoviricota</taxon>
        <taxon>Megaviricetes</taxon>
        <taxon>Imitervirales</taxon>
        <taxon>Mimiviridae</taxon>
        <taxon>Klosneuvirinae</taxon>
        <taxon>Indivirus</taxon>
    </lineage>
</organism>
<sequence>MLYFKCPTCRTLLANKQLVYEKRLLEICNSNKSKNDKDNEKKKLLDELELKRPCCRMRVMGYVRLIDIIK</sequence>
<name>A0A1V0SDU8_9VIRU</name>
<dbReference type="InterPro" id="IPR000268">
    <property type="entry name" value="RPABC5/Rpb10"/>
</dbReference>
<dbReference type="GO" id="GO:0003899">
    <property type="term" value="F:DNA-directed RNA polymerase activity"/>
    <property type="evidence" value="ECO:0007669"/>
    <property type="project" value="InterPro"/>
</dbReference>
<dbReference type="SUPFAM" id="SSF46924">
    <property type="entry name" value="RNA polymerase subunit RPB10"/>
    <property type="match status" value="1"/>
</dbReference>
<evidence type="ECO:0000313" key="1">
    <source>
        <dbReference type="EMBL" id="ARF09804.1"/>
    </source>
</evidence>
<dbReference type="GO" id="GO:0006351">
    <property type="term" value="P:DNA-templated transcription"/>
    <property type="evidence" value="ECO:0007669"/>
    <property type="project" value="InterPro"/>
</dbReference>
<gene>
    <name evidence="1" type="ORF">Indivirus_3_53</name>
</gene>
<protein>
    <recommendedName>
        <fullName evidence="2">DNA-directed RNA polymerase subunit N</fullName>
    </recommendedName>
</protein>
<evidence type="ECO:0008006" key="2">
    <source>
        <dbReference type="Google" id="ProtNLM"/>
    </source>
</evidence>
<proteinExistence type="predicted"/>
<accession>A0A1V0SDU8</accession>
<dbReference type="GO" id="GO:0003677">
    <property type="term" value="F:DNA binding"/>
    <property type="evidence" value="ECO:0007669"/>
    <property type="project" value="InterPro"/>
</dbReference>
<dbReference type="Gene3D" id="1.10.10.60">
    <property type="entry name" value="Homeodomain-like"/>
    <property type="match status" value="1"/>
</dbReference>
<dbReference type="InterPro" id="IPR023580">
    <property type="entry name" value="RNA_pol_su_RPB10"/>
</dbReference>
<dbReference type="EMBL" id="KY684087">
    <property type="protein sequence ID" value="ARF09804.1"/>
    <property type="molecule type" value="Genomic_DNA"/>
</dbReference>